<dbReference type="HOGENOM" id="CLU_131518_4_1_2"/>
<proteinExistence type="predicted"/>
<dbReference type="Gene3D" id="1.20.59.10">
    <property type="entry name" value="Chorismate mutase"/>
    <property type="match status" value="1"/>
</dbReference>
<evidence type="ECO:0000313" key="4">
    <source>
        <dbReference type="Proteomes" id="UP000006622"/>
    </source>
</evidence>
<dbReference type="PROSITE" id="PS51168">
    <property type="entry name" value="CHORISMATE_MUT_2"/>
    <property type="match status" value="1"/>
</dbReference>
<dbReference type="GO" id="GO:0046417">
    <property type="term" value="P:chorismate metabolic process"/>
    <property type="evidence" value="ECO:0007669"/>
    <property type="project" value="InterPro"/>
</dbReference>
<dbReference type="KEGG" id="mzh:Mzhil_1263"/>
<dbReference type="GO" id="GO:0004106">
    <property type="term" value="F:chorismate mutase activity"/>
    <property type="evidence" value="ECO:0007669"/>
    <property type="project" value="InterPro"/>
</dbReference>
<evidence type="ECO:0000256" key="1">
    <source>
        <dbReference type="ARBA" id="ARBA00023235"/>
    </source>
</evidence>
<evidence type="ECO:0000313" key="3">
    <source>
        <dbReference type="EMBL" id="AEH61117.1"/>
    </source>
</evidence>
<dbReference type="PANTHER" id="PTHR38041:SF1">
    <property type="entry name" value="CHORISMATE MUTASE"/>
    <property type="match status" value="1"/>
</dbReference>
<dbReference type="InterPro" id="IPR010950">
    <property type="entry name" value="Chorismate_mutase_arc"/>
</dbReference>
<dbReference type="SUPFAM" id="SSF48600">
    <property type="entry name" value="Chorismate mutase II"/>
    <property type="match status" value="1"/>
</dbReference>
<dbReference type="InterPro" id="IPR036263">
    <property type="entry name" value="Chorismate_II_sf"/>
</dbReference>
<accession>F7XN08</accession>
<name>F7XN08_METZD</name>
<dbReference type="OrthoDB" id="107004at2157"/>
<gene>
    <name evidence="3" type="ordered locus">Mzhil_1263</name>
</gene>
<dbReference type="AlphaFoldDB" id="F7XN08"/>
<dbReference type="GeneID" id="10822899"/>
<dbReference type="Pfam" id="PF01817">
    <property type="entry name" value="CM_2"/>
    <property type="match status" value="1"/>
</dbReference>
<dbReference type="STRING" id="679901.Mzhil_1263"/>
<dbReference type="EMBL" id="CP002101">
    <property type="protein sequence ID" value="AEH61117.1"/>
    <property type="molecule type" value="Genomic_DNA"/>
</dbReference>
<dbReference type="NCBIfam" id="TIGR01791">
    <property type="entry name" value="CM_archaeal"/>
    <property type="match status" value="1"/>
</dbReference>
<reference evidence="3" key="1">
    <citation type="submission" date="2010-07" db="EMBL/GenBank/DDBJ databases">
        <title>The complete genome of Methanosalsum zhilinae DSM 4017.</title>
        <authorList>
            <consortium name="US DOE Joint Genome Institute (JGI-PGF)"/>
            <person name="Lucas S."/>
            <person name="Copeland A."/>
            <person name="Lapidus A."/>
            <person name="Glavina del Rio T."/>
            <person name="Dalin E."/>
            <person name="Tice H."/>
            <person name="Bruce D."/>
            <person name="Goodwin L."/>
            <person name="Pitluck S."/>
            <person name="Kyrpides N."/>
            <person name="Mavromatis K."/>
            <person name="Ovchinnikova G."/>
            <person name="Daligault H."/>
            <person name="Detter J.C."/>
            <person name="Han C."/>
            <person name="Tapia R."/>
            <person name="Larimer F."/>
            <person name="Land M."/>
            <person name="Hauser L."/>
            <person name="Markowitz V."/>
            <person name="Cheng J.-F."/>
            <person name="Hugenholtz P."/>
            <person name="Woyke T."/>
            <person name="Wu D."/>
            <person name="Spring S."/>
            <person name="Schueler E."/>
            <person name="Brambilla E."/>
            <person name="Klenk H.-P."/>
            <person name="Eisen J.A."/>
        </authorList>
    </citation>
    <scope>NUCLEOTIDE SEQUENCE</scope>
    <source>
        <strain evidence="3">DSM 4017</strain>
    </source>
</reference>
<feature type="domain" description="Chorismate mutase" evidence="2">
    <location>
        <begin position="1"/>
        <end position="89"/>
    </location>
</feature>
<dbReference type="RefSeq" id="WP_013898554.1">
    <property type="nucleotide sequence ID" value="NC_015676.1"/>
</dbReference>
<keyword evidence="4" id="KW-1185">Reference proteome</keyword>
<protein>
    <submittedName>
        <fullName evidence="3">Chorismate mutase</fullName>
    </submittedName>
</protein>
<dbReference type="GO" id="GO:0009697">
    <property type="term" value="P:salicylic acid biosynthetic process"/>
    <property type="evidence" value="ECO:0007669"/>
    <property type="project" value="TreeGrafter"/>
</dbReference>
<sequence length="95" mass="10956">MNQLNEAREEIHDIDTEIISLIKRRVDMADKILRFKKEEGISINDESQNEVVLRRATDIATELNLDSGAVRKIFKILIQMNIDRQHELSGEGNLP</sequence>
<dbReference type="Proteomes" id="UP000006622">
    <property type="component" value="Chromosome"/>
</dbReference>
<evidence type="ECO:0000259" key="2">
    <source>
        <dbReference type="PROSITE" id="PS51168"/>
    </source>
</evidence>
<organism evidence="3 4">
    <name type="scientific">Methanosalsum zhilinae (strain DSM 4017 / NBRC 107636 / OCM 62 / WeN5)</name>
    <name type="common">Methanohalophilus zhilinae</name>
    <dbReference type="NCBI Taxonomy" id="679901"/>
    <lineage>
        <taxon>Archaea</taxon>
        <taxon>Methanobacteriati</taxon>
        <taxon>Methanobacteriota</taxon>
        <taxon>Stenosarchaea group</taxon>
        <taxon>Methanomicrobia</taxon>
        <taxon>Methanosarcinales</taxon>
        <taxon>Methanosarcinaceae</taxon>
        <taxon>Methanosalsum</taxon>
    </lineage>
</organism>
<dbReference type="InterPro" id="IPR036979">
    <property type="entry name" value="CM_dom_sf"/>
</dbReference>
<dbReference type="PANTHER" id="PTHR38041">
    <property type="entry name" value="CHORISMATE MUTASE"/>
    <property type="match status" value="1"/>
</dbReference>
<dbReference type="InterPro" id="IPR051331">
    <property type="entry name" value="Chorismate_mutase-related"/>
</dbReference>
<keyword evidence="1" id="KW-0413">Isomerase</keyword>
<dbReference type="InterPro" id="IPR002701">
    <property type="entry name" value="CM_II_prokaryot"/>
</dbReference>
<dbReference type="SMART" id="SM00830">
    <property type="entry name" value="CM_2"/>
    <property type="match status" value="1"/>
</dbReference>